<keyword evidence="1" id="KW-0812">Transmembrane</keyword>
<organism evidence="2 3">
    <name type="scientific">Methylobacterium trifolii</name>
    <dbReference type="NCBI Taxonomy" id="1003092"/>
    <lineage>
        <taxon>Bacteria</taxon>
        <taxon>Pseudomonadati</taxon>
        <taxon>Pseudomonadota</taxon>
        <taxon>Alphaproteobacteria</taxon>
        <taxon>Hyphomicrobiales</taxon>
        <taxon>Methylobacteriaceae</taxon>
        <taxon>Methylobacterium</taxon>
    </lineage>
</organism>
<evidence type="ECO:0000313" key="2">
    <source>
        <dbReference type="EMBL" id="GJE61127.1"/>
    </source>
</evidence>
<reference evidence="2" key="2">
    <citation type="submission" date="2021-08" db="EMBL/GenBank/DDBJ databases">
        <authorList>
            <person name="Tani A."/>
            <person name="Ola A."/>
            <person name="Ogura Y."/>
            <person name="Katsura K."/>
            <person name="Hayashi T."/>
        </authorList>
    </citation>
    <scope>NUCLEOTIDE SEQUENCE</scope>
    <source>
        <strain evidence="2">DSM 23632</strain>
    </source>
</reference>
<proteinExistence type="predicted"/>
<name>A0ABQ4U1V1_9HYPH</name>
<protein>
    <recommendedName>
        <fullName evidence="4">Secreted protein</fullName>
    </recommendedName>
</protein>
<sequence>MLSGPSVPVRSSSPGVGPVGWVGGGGGATSSFWIVPVAVAVVIVPKFGPDRVTEKPSFGSTAVSPATSTVTVWLVTPWAKVSVPDGRALPAKSEAEAGFVPEPVTA</sequence>
<accession>A0ABQ4U1V1</accession>
<dbReference type="Proteomes" id="UP001055057">
    <property type="component" value="Unassembled WGS sequence"/>
</dbReference>
<comment type="caution">
    <text evidence="2">The sequence shown here is derived from an EMBL/GenBank/DDBJ whole genome shotgun (WGS) entry which is preliminary data.</text>
</comment>
<keyword evidence="1" id="KW-1133">Transmembrane helix</keyword>
<evidence type="ECO:0000256" key="1">
    <source>
        <dbReference type="SAM" id="Phobius"/>
    </source>
</evidence>
<keyword evidence="1" id="KW-0472">Membrane</keyword>
<gene>
    <name evidence="2" type="ORF">MPOCJGCO_3248</name>
</gene>
<dbReference type="EMBL" id="BPRB01000190">
    <property type="protein sequence ID" value="GJE61127.1"/>
    <property type="molecule type" value="Genomic_DNA"/>
</dbReference>
<evidence type="ECO:0000313" key="3">
    <source>
        <dbReference type="Proteomes" id="UP001055057"/>
    </source>
</evidence>
<keyword evidence="3" id="KW-1185">Reference proteome</keyword>
<reference evidence="2" key="1">
    <citation type="journal article" date="2021" name="Front. Microbiol.">
        <title>Comprehensive Comparative Genomics and Phenotyping of Methylobacterium Species.</title>
        <authorList>
            <person name="Alessa O."/>
            <person name="Ogura Y."/>
            <person name="Fujitani Y."/>
            <person name="Takami H."/>
            <person name="Hayashi T."/>
            <person name="Sahin N."/>
            <person name="Tani A."/>
        </authorList>
    </citation>
    <scope>NUCLEOTIDE SEQUENCE</scope>
    <source>
        <strain evidence="2">DSM 23632</strain>
    </source>
</reference>
<feature type="transmembrane region" description="Helical" evidence="1">
    <location>
        <begin position="20"/>
        <end position="44"/>
    </location>
</feature>
<evidence type="ECO:0008006" key="4">
    <source>
        <dbReference type="Google" id="ProtNLM"/>
    </source>
</evidence>